<reference evidence="2 3" key="1">
    <citation type="journal article" date="2018" name="Mol. Ecol.">
        <title>The obligate alkalophilic soda-lake fungus Sodiomyces alkalinus has shifted to a protein diet.</title>
        <authorList>
            <person name="Grum-Grzhimaylo A.A."/>
            <person name="Falkoski D.L."/>
            <person name="van den Heuvel J."/>
            <person name="Valero-Jimenez C.A."/>
            <person name="Min B."/>
            <person name="Choi I.G."/>
            <person name="Lipzen A."/>
            <person name="Daum C.G."/>
            <person name="Aanen D.K."/>
            <person name="Tsang A."/>
            <person name="Henrissat B."/>
            <person name="Bilanenko E.N."/>
            <person name="de Vries R.P."/>
            <person name="van Kan J.A.L."/>
            <person name="Grigoriev I.V."/>
            <person name="Debets A.J.M."/>
        </authorList>
    </citation>
    <scope>NUCLEOTIDE SEQUENCE [LARGE SCALE GENOMIC DNA]</scope>
    <source>
        <strain evidence="2 3">F11</strain>
    </source>
</reference>
<dbReference type="EMBL" id="ML119052">
    <property type="protein sequence ID" value="ROT41380.1"/>
    <property type="molecule type" value="Genomic_DNA"/>
</dbReference>
<name>A0A3N2Q3P4_SODAK</name>
<keyword evidence="1" id="KW-0812">Transmembrane</keyword>
<dbReference type="RefSeq" id="XP_028469186.1">
    <property type="nucleotide sequence ID" value="XM_028606604.1"/>
</dbReference>
<evidence type="ECO:0000313" key="2">
    <source>
        <dbReference type="EMBL" id="ROT41380.1"/>
    </source>
</evidence>
<gene>
    <name evidence="2" type="ORF">SODALDRAFT_118070</name>
</gene>
<evidence type="ECO:0000313" key="3">
    <source>
        <dbReference type="Proteomes" id="UP000272025"/>
    </source>
</evidence>
<protein>
    <submittedName>
        <fullName evidence="2">Uncharacterized protein</fullName>
    </submittedName>
</protein>
<evidence type="ECO:0000256" key="1">
    <source>
        <dbReference type="SAM" id="Phobius"/>
    </source>
</evidence>
<keyword evidence="1" id="KW-1133">Transmembrane helix</keyword>
<dbReference type="GeneID" id="39575082"/>
<accession>A0A3N2Q3P4</accession>
<dbReference type="Proteomes" id="UP000272025">
    <property type="component" value="Unassembled WGS sequence"/>
</dbReference>
<sequence length="89" mass="10141">MPDTPRSVDPGRGYTTKKMMCPSGARRTVAFTLGTLSYHFLPLCFLLSLFSVISFPLITWHSNTRHWLCGLDLPLYIHDLLGNNDRPNF</sequence>
<dbReference type="AlphaFoldDB" id="A0A3N2Q3P4"/>
<feature type="transmembrane region" description="Helical" evidence="1">
    <location>
        <begin position="36"/>
        <end position="58"/>
    </location>
</feature>
<organism evidence="2 3">
    <name type="scientific">Sodiomyces alkalinus (strain CBS 110278 / VKM F-3762 / F11)</name>
    <name type="common">Alkaliphilic filamentous fungus</name>
    <dbReference type="NCBI Taxonomy" id="1314773"/>
    <lineage>
        <taxon>Eukaryota</taxon>
        <taxon>Fungi</taxon>
        <taxon>Dikarya</taxon>
        <taxon>Ascomycota</taxon>
        <taxon>Pezizomycotina</taxon>
        <taxon>Sordariomycetes</taxon>
        <taxon>Hypocreomycetidae</taxon>
        <taxon>Glomerellales</taxon>
        <taxon>Plectosphaerellaceae</taxon>
        <taxon>Sodiomyces</taxon>
    </lineage>
</organism>
<keyword evidence="1" id="KW-0472">Membrane</keyword>
<keyword evidence="3" id="KW-1185">Reference proteome</keyword>
<proteinExistence type="predicted"/>